<keyword evidence="1" id="KW-1133">Transmembrane helix</keyword>
<keyword evidence="3" id="KW-1185">Reference proteome</keyword>
<dbReference type="EMBL" id="FQZY01000049">
    <property type="protein sequence ID" value="SHK43597.1"/>
    <property type="molecule type" value="Genomic_DNA"/>
</dbReference>
<dbReference type="STRING" id="1121950.SAMN02745243_02938"/>
<dbReference type="Pfam" id="PF09605">
    <property type="entry name" value="Trep_Strep"/>
    <property type="match status" value="1"/>
</dbReference>
<sequence>MNQKSNKLQVKDLVTIGIFSAIYFVINLVVMISGGITPLLWIFMPPILSLVCGVIYMLLVAKVQKTGAVLIMGLITGIIYVATGQFTLVLLVTFGLACIVAEIIRKITGYNNFKGNLLGYAFFSLGMVGSPLPIWLFRDSFSQQMVTQGMPADYVATMNAATPVRVLVVMVVATFLLAFVGGLIGKALLKKHFEKAGMV</sequence>
<accession>A0A1M6SGA7</accession>
<evidence type="ECO:0000256" key="1">
    <source>
        <dbReference type="SAM" id="Phobius"/>
    </source>
</evidence>
<dbReference type="OrthoDB" id="9781459at2"/>
<proteinExistence type="predicted"/>
<dbReference type="AlphaFoldDB" id="A0A1M6SGA7"/>
<evidence type="ECO:0000313" key="2">
    <source>
        <dbReference type="EMBL" id="SHK43597.1"/>
    </source>
</evidence>
<dbReference type="InterPro" id="IPR011733">
    <property type="entry name" value="CHP02185_IM"/>
</dbReference>
<reference evidence="2 3" key="1">
    <citation type="submission" date="2016-11" db="EMBL/GenBank/DDBJ databases">
        <authorList>
            <person name="Jaros S."/>
            <person name="Januszkiewicz K."/>
            <person name="Wedrychowicz H."/>
        </authorList>
    </citation>
    <scope>NUCLEOTIDE SEQUENCE [LARGE SCALE GENOMIC DNA]</scope>
    <source>
        <strain evidence="2 3">DSM 15480</strain>
    </source>
</reference>
<keyword evidence="1" id="KW-0472">Membrane</keyword>
<feature type="transmembrane region" description="Helical" evidence="1">
    <location>
        <begin position="12"/>
        <end position="33"/>
    </location>
</feature>
<name>A0A1M6SGA7_9FIRM</name>
<feature type="transmembrane region" description="Helical" evidence="1">
    <location>
        <begin position="88"/>
        <end position="105"/>
    </location>
</feature>
<evidence type="ECO:0000313" key="3">
    <source>
        <dbReference type="Proteomes" id="UP000184301"/>
    </source>
</evidence>
<keyword evidence="1" id="KW-0812">Transmembrane</keyword>
<gene>
    <name evidence="2" type="ORF">SAMN02745243_02938</name>
</gene>
<organism evidence="2 3">
    <name type="scientific">Hespellia stercorisuis DSM 15480</name>
    <dbReference type="NCBI Taxonomy" id="1121950"/>
    <lineage>
        <taxon>Bacteria</taxon>
        <taxon>Bacillati</taxon>
        <taxon>Bacillota</taxon>
        <taxon>Clostridia</taxon>
        <taxon>Lachnospirales</taxon>
        <taxon>Lachnospiraceae</taxon>
        <taxon>Hespellia</taxon>
    </lineage>
</organism>
<feature type="transmembrane region" description="Helical" evidence="1">
    <location>
        <begin position="39"/>
        <end position="59"/>
    </location>
</feature>
<protein>
    <submittedName>
        <fullName evidence="2">Energy-coupling factor transport system substrate-specific component</fullName>
    </submittedName>
</protein>
<feature type="transmembrane region" description="Helical" evidence="1">
    <location>
        <begin position="166"/>
        <end position="189"/>
    </location>
</feature>
<dbReference type="NCBIfam" id="TIGR02185">
    <property type="entry name" value="Trep_Strep"/>
    <property type="match status" value="1"/>
</dbReference>
<feature type="transmembrane region" description="Helical" evidence="1">
    <location>
        <begin position="117"/>
        <end position="137"/>
    </location>
</feature>
<dbReference type="RefSeq" id="WP_073111791.1">
    <property type="nucleotide sequence ID" value="NZ_FQZY01000049.1"/>
</dbReference>
<dbReference type="Proteomes" id="UP000184301">
    <property type="component" value="Unassembled WGS sequence"/>
</dbReference>
<feature type="transmembrane region" description="Helical" evidence="1">
    <location>
        <begin position="66"/>
        <end position="82"/>
    </location>
</feature>